<evidence type="ECO:0000256" key="1">
    <source>
        <dbReference type="ARBA" id="ARBA00004251"/>
    </source>
</evidence>
<dbReference type="OrthoDB" id="783522at2759"/>
<evidence type="ECO:0000256" key="11">
    <source>
        <dbReference type="ARBA" id="ARBA00022840"/>
    </source>
</evidence>
<feature type="domain" description="Protein kinase" evidence="20">
    <location>
        <begin position="576"/>
        <end position="863"/>
    </location>
</feature>
<keyword evidence="19" id="KW-0812">Transmembrane</keyword>
<evidence type="ECO:0000256" key="8">
    <source>
        <dbReference type="ARBA" id="ARBA00022737"/>
    </source>
</evidence>
<dbReference type="InterPro" id="IPR036426">
    <property type="entry name" value="Bulb-type_lectin_dom_sf"/>
</dbReference>
<accession>A0A843X4X9</accession>
<feature type="binding site" evidence="18">
    <location>
        <position position="604"/>
    </location>
    <ligand>
        <name>ATP</name>
        <dbReference type="ChEBI" id="CHEBI:30616"/>
    </ligand>
</feature>
<dbReference type="Gene3D" id="2.90.10.10">
    <property type="entry name" value="Bulb-type lectin domain"/>
    <property type="match status" value="2"/>
</dbReference>
<keyword evidence="7" id="KW-0732">Signal</keyword>
<keyword evidence="8" id="KW-0677">Repeat</keyword>
<keyword evidence="19" id="KW-0472">Membrane</keyword>
<sequence length="1769" mass="198519">MLCIQEDAVDRPTMSSIVFSLSNDTCTLPMPNKPAFVFGRGANPIMPTSHDNVVEASINELTGTSVQGQSISVNQTIVSADQIFALGFFTAENSDAAANLQYVGIWYNRLPERTVVWVANRETPLRDPAVFLTVIEDGNIAMLDGMGRTVWSTNLTGVPSNASAVLLDSGNLVLRDGSGNDVWQSFDHPADTTLPGMEIGVNLTTGEGSRVTSWRGAADPSPGQFVFTADPNNPLQNCIFKGSEIVARRGPWDAKATTTYGQSGNTNALIVYSTVKGDDDIRFSFSMADNSMFGRIVLEYTGILTTFIWVESLHKWVSMSSFPGRTCDFYRKCGPFASCVQNQNWSSCTCLDGFEPRRPEEWKMENFTGGCVRRLQLRCDGTDMFVMVPGMKPPDGFSVMWNMSMQQCEEECSARCRCQGYAYADVISETGWISGSRCLIWLGEMKDLEQDSFHGEDLYVRLHKSELEGNNTWFEDGIFSRKSKNLIKIIVPILSLGMLLTVTCCYFSIKMYKSRDLKETNYLLLPCLWYKVCKRRSRKIMPPQGLGITSALGSEKELPDVALFDFKIVKAATSYFSIENRLGEGGFGHVYKGTFLSGQEVAIKRLSKGSKQGYQEFHNEVRLIARLQHKNLVQLLGWCTHKDEKILIYEYMPNKSLDKFIFDPTRSAELNWEKRFDIIKGIANGLLYLHQHSRMRVIHRDLKTSNVLLDSEMNPKISDFGLARTFQTNQDKGNTQRVVGTYGYMSPEYAMNGVFSEKSDVFSFGVILLEIITGKRSTGFYPDSNYRSLFGYAWQMWEGGGGLELLDPSMLRRSSWATEVLRCTQVAMLCIQEDAADRPTMSSVVFSLSSDTCTLPMPKKPAFVFGRGPNPILPASHDNAAEASINELTGTSSISVNQTIVSADQLFALGFFTAENSDAAGNRQYVGIWYNRLPGRTVVWVANRETPLRDPAGFLTVTEDGNIAVLDGMGRTVWSTNITGVHSNTSAVLLETGNLVLRDGSGNDVWQSFDHPTDTILPGMKLRVNLTTGAVSWRLTSWRGAADPSPGQFVFTADPNNPLQNCIFKGSEIFVRGYPWDGKAVTTYGEPGNTNALIVYRADKGDDDIRVSFSMADNFMLGRVVLEYTGILTVFFWLESFHKWVAMNSFPRRSCDFYRQCGPFACCVQNQNWSSSSCRCLDGFEPKSPEEWKMENFTGGCVRRLQLQCDGTDRFVKVPSWMKLPDRFSVMWNMSMQRCKEECSARCRCQGYAYADIITVEGRISGSRCLIWLGEMTDIEEIFSRGEDLYVRLHESEELEGNNTRLEDGIFPRKKKNLIKIIVPILSLGMLLTLICYYLSIKTHKSREGKRRTRMIVPPPGLGITNALESEKEMQDAALFDFKTVKDAISDFSNENKLGEGGFGPVYKGKFLNGQEIAVKRLSKGSKQGYQEFHNEVRLIARLQHKNLVRLLGWCTHQDERILIYEYMPNKSLDKFIFDPTRSAELNWEKRFSIIKGISNGLLYLHQYSRMRVIHRDLKTSNILLDNEMNPKISDFGLARTFQTNQEKGTTQRVVGTYGYMSPEYALNGVFSEKSDVFSFGVIVLEIITGKRSTGFYPDSSSPSLFGYAWQMWEGGRGLELLDPSMLCSSSWATEVLRCTQLAMLCIQGDAADRPAMSSIVFLLSSDTCTLPMPNKPAFVFGRGPNPILPASHDSALEASINELTTTSLQGHLKTSNVLLDSEMNPKISDFRLARTFQTNQDKGNTQRVVRTYTVFERQISLVSFSNQFSLHL</sequence>
<evidence type="ECO:0000256" key="12">
    <source>
        <dbReference type="ARBA" id="ARBA00023035"/>
    </source>
</evidence>
<dbReference type="PANTHER" id="PTHR27002:SF181">
    <property type="entry name" value="RECEPTOR-LIKE SERINE_THREONINE-PROTEIN KINASE"/>
    <property type="match status" value="1"/>
</dbReference>
<evidence type="ECO:0000256" key="9">
    <source>
        <dbReference type="ARBA" id="ARBA00022741"/>
    </source>
</evidence>
<dbReference type="GO" id="GO:0004674">
    <property type="term" value="F:protein serine/threonine kinase activity"/>
    <property type="evidence" value="ECO:0007669"/>
    <property type="project" value="UniProtKB-KW"/>
</dbReference>
<evidence type="ECO:0000256" key="17">
    <source>
        <dbReference type="PROSITE-ProRule" id="PRU00076"/>
    </source>
</evidence>
<feature type="domain" description="EGF-like" evidence="21">
    <location>
        <begin position="323"/>
        <end position="360"/>
    </location>
</feature>
<feature type="transmembrane region" description="Helical" evidence="19">
    <location>
        <begin position="1317"/>
        <end position="1336"/>
    </location>
</feature>
<dbReference type="PROSITE" id="PS00108">
    <property type="entry name" value="PROTEIN_KINASE_ST"/>
    <property type="match status" value="2"/>
</dbReference>
<dbReference type="SUPFAM" id="SSF56112">
    <property type="entry name" value="Protein kinase-like (PK-like)"/>
    <property type="match status" value="3"/>
</dbReference>
<comment type="catalytic activity">
    <reaction evidence="16">
        <text>L-seryl-[protein] + ATP = O-phospho-L-seryl-[protein] + ADP + H(+)</text>
        <dbReference type="Rhea" id="RHEA:17989"/>
        <dbReference type="Rhea" id="RHEA-COMP:9863"/>
        <dbReference type="Rhea" id="RHEA-COMP:11604"/>
        <dbReference type="ChEBI" id="CHEBI:15378"/>
        <dbReference type="ChEBI" id="CHEBI:29999"/>
        <dbReference type="ChEBI" id="CHEBI:30616"/>
        <dbReference type="ChEBI" id="CHEBI:83421"/>
        <dbReference type="ChEBI" id="CHEBI:456216"/>
        <dbReference type="EC" id="2.7.11.1"/>
    </reaction>
</comment>
<dbReference type="Proteomes" id="UP000652761">
    <property type="component" value="Unassembled WGS sequence"/>
</dbReference>
<dbReference type="InterPro" id="IPR001245">
    <property type="entry name" value="Ser-Thr/Tyr_kinase_cat_dom"/>
</dbReference>
<comment type="caution">
    <text evidence="24">The sequence shown here is derived from an EMBL/GenBank/DDBJ whole genome shotgun (WGS) entry which is preliminary data.</text>
</comment>
<dbReference type="PANTHER" id="PTHR27002">
    <property type="entry name" value="RECEPTOR-LIKE SERINE/THREONINE-PROTEIN KINASE SD1-8"/>
    <property type="match status" value="1"/>
</dbReference>
<evidence type="ECO:0000256" key="18">
    <source>
        <dbReference type="PROSITE-ProRule" id="PRU10141"/>
    </source>
</evidence>
<dbReference type="Pfam" id="PF07714">
    <property type="entry name" value="PK_Tyr_Ser-Thr"/>
    <property type="match status" value="2"/>
</dbReference>
<dbReference type="GO" id="GO:0051707">
    <property type="term" value="P:response to other organism"/>
    <property type="evidence" value="ECO:0007669"/>
    <property type="project" value="UniProtKB-ARBA"/>
</dbReference>
<comment type="caution">
    <text evidence="17">Lacks conserved residue(s) required for the propagation of feature annotation.</text>
</comment>
<name>A0A843X4X9_COLES</name>
<feature type="domain" description="Bulb-type lectin" evidence="22">
    <location>
        <begin position="885"/>
        <end position="1010"/>
    </location>
</feature>
<keyword evidence="19" id="KW-1133">Transmembrane helix</keyword>
<evidence type="ECO:0000256" key="16">
    <source>
        <dbReference type="ARBA" id="ARBA00048679"/>
    </source>
</evidence>
<dbReference type="PROSITE" id="PS50026">
    <property type="entry name" value="EGF_3"/>
    <property type="match status" value="1"/>
</dbReference>
<keyword evidence="6" id="KW-0808">Transferase</keyword>
<evidence type="ECO:0000256" key="4">
    <source>
        <dbReference type="ARBA" id="ARBA00022527"/>
    </source>
</evidence>
<evidence type="ECO:0000313" key="25">
    <source>
        <dbReference type="Proteomes" id="UP000652761"/>
    </source>
</evidence>
<dbReference type="PROSITE" id="PS00107">
    <property type="entry name" value="PROTEIN_KINASE_ATP"/>
    <property type="match status" value="1"/>
</dbReference>
<evidence type="ECO:0000256" key="15">
    <source>
        <dbReference type="ARBA" id="ARBA00047899"/>
    </source>
</evidence>
<keyword evidence="3" id="KW-1003">Cell membrane</keyword>
<dbReference type="Pfam" id="PF01453">
    <property type="entry name" value="B_lectin"/>
    <property type="match status" value="2"/>
</dbReference>
<dbReference type="FunFam" id="1.10.510.10:FF:000060">
    <property type="entry name" value="G-type lectin S-receptor-like serine/threonine-protein kinase"/>
    <property type="match status" value="2"/>
</dbReference>
<dbReference type="PROSITE" id="PS50948">
    <property type="entry name" value="PAN"/>
    <property type="match status" value="2"/>
</dbReference>
<keyword evidence="14" id="KW-0325">Glycoprotein</keyword>
<dbReference type="Pfam" id="PF00954">
    <property type="entry name" value="S_locus_glycop"/>
    <property type="match status" value="2"/>
</dbReference>
<evidence type="ECO:0000256" key="13">
    <source>
        <dbReference type="ARBA" id="ARBA00023157"/>
    </source>
</evidence>
<dbReference type="SMART" id="SM00108">
    <property type="entry name" value="B_lectin"/>
    <property type="match status" value="2"/>
</dbReference>
<evidence type="ECO:0000256" key="2">
    <source>
        <dbReference type="ARBA" id="ARBA00012513"/>
    </source>
</evidence>
<feature type="domain" description="Apple" evidence="23">
    <location>
        <begin position="1205"/>
        <end position="1290"/>
    </location>
</feature>
<evidence type="ECO:0000259" key="22">
    <source>
        <dbReference type="PROSITE" id="PS50927"/>
    </source>
</evidence>
<comment type="catalytic activity">
    <reaction evidence="15">
        <text>L-threonyl-[protein] + ATP = O-phospho-L-threonyl-[protein] + ADP + H(+)</text>
        <dbReference type="Rhea" id="RHEA:46608"/>
        <dbReference type="Rhea" id="RHEA-COMP:11060"/>
        <dbReference type="Rhea" id="RHEA-COMP:11605"/>
        <dbReference type="ChEBI" id="CHEBI:15378"/>
        <dbReference type="ChEBI" id="CHEBI:30013"/>
        <dbReference type="ChEBI" id="CHEBI:30616"/>
        <dbReference type="ChEBI" id="CHEBI:61977"/>
        <dbReference type="ChEBI" id="CHEBI:456216"/>
        <dbReference type="EC" id="2.7.11.1"/>
    </reaction>
</comment>
<dbReference type="SUPFAM" id="SSF51110">
    <property type="entry name" value="alpha-D-mannose-specific plant lectins"/>
    <property type="match status" value="2"/>
</dbReference>
<dbReference type="InterPro" id="IPR000742">
    <property type="entry name" value="EGF"/>
</dbReference>
<evidence type="ECO:0000256" key="6">
    <source>
        <dbReference type="ARBA" id="ARBA00022679"/>
    </source>
</evidence>
<evidence type="ECO:0000256" key="3">
    <source>
        <dbReference type="ARBA" id="ARBA00022475"/>
    </source>
</evidence>
<organism evidence="24 25">
    <name type="scientific">Colocasia esculenta</name>
    <name type="common">Wild taro</name>
    <name type="synonym">Arum esculentum</name>
    <dbReference type="NCBI Taxonomy" id="4460"/>
    <lineage>
        <taxon>Eukaryota</taxon>
        <taxon>Viridiplantae</taxon>
        <taxon>Streptophyta</taxon>
        <taxon>Embryophyta</taxon>
        <taxon>Tracheophyta</taxon>
        <taxon>Spermatophyta</taxon>
        <taxon>Magnoliopsida</taxon>
        <taxon>Liliopsida</taxon>
        <taxon>Araceae</taxon>
        <taxon>Aroideae</taxon>
        <taxon>Colocasieae</taxon>
        <taxon>Colocasia</taxon>
    </lineage>
</organism>
<dbReference type="InterPro" id="IPR017441">
    <property type="entry name" value="Protein_kinase_ATP_BS"/>
</dbReference>
<dbReference type="FunFam" id="3.30.200.20:FF:000195">
    <property type="entry name" value="G-type lectin S-receptor-like serine/threonine-protein kinase"/>
    <property type="match status" value="2"/>
</dbReference>
<dbReference type="Gene3D" id="1.10.510.10">
    <property type="entry name" value="Transferase(Phosphotransferase) domain 1"/>
    <property type="match status" value="3"/>
</dbReference>
<proteinExistence type="predicted"/>
<keyword evidence="10" id="KW-0418">Kinase</keyword>
<dbReference type="CDD" id="cd14066">
    <property type="entry name" value="STKc_IRAK"/>
    <property type="match status" value="2"/>
</dbReference>
<dbReference type="PROSITE" id="PS50927">
    <property type="entry name" value="BULB_LECTIN"/>
    <property type="match status" value="2"/>
</dbReference>
<dbReference type="Pfam" id="PF08276">
    <property type="entry name" value="PAN_2"/>
    <property type="match status" value="2"/>
</dbReference>
<evidence type="ECO:0000259" key="20">
    <source>
        <dbReference type="PROSITE" id="PS50011"/>
    </source>
</evidence>
<dbReference type="SMART" id="SM00473">
    <property type="entry name" value="PAN_AP"/>
    <property type="match status" value="2"/>
</dbReference>
<evidence type="ECO:0000256" key="7">
    <source>
        <dbReference type="ARBA" id="ARBA00022729"/>
    </source>
</evidence>
<keyword evidence="9 18" id="KW-0547">Nucleotide-binding</keyword>
<dbReference type="EC" id="2.7.11.1" evidence="2"/>
<dbReference type="PROSITE" id="PS50011">
    <property type="entry name" value="PROTEIN_KINASE_DOM"/>
    <property type="match status" value="2"/>
</dbReference>
<keyword evidence="5" id="KW-0348">Hemagglutinin</keyword>
<dbReference type="Gene3D" id="3.30.200.20">
    <property type="entry name" value="Phosphorylase Kinase, domain 1"/>
    <property type="match status" value="2"/>
</dbReference>
<feature type="domain" description="Protein kinase" evidence="20">
    <location>
        <begin position="1388"/>
        <end position="1675"/>
    </location>
</feature>
<evidence type="ECO:0000259" key="23">
    <source>
        <dbReference type="PROSITE" id="PS50948"/>
    </source>
</evidence>
<evidence type="ECO:0000256" key="19">
    <source>
        <dbReference type="SAM" id="Phobius"/>
    </source>
</evidence>
<gene>
    <name evidence="24" type="ORF">Taro_045937</name>
</gene>
<keyword evidence="13" id="KW-1015">Disulfide bond</keyword>
<evidence type="ECO:0000313" key="24">
    <source>
        <dbReference type="EMBL" id="MQM13015.1"/>
    </source>
</evidence>
<comment type="subcellular location">
    <subcellularLocation>
        <location evidence="1">Cell membrane</location>
        <topology evidence="1">Single-pass type I membrane protein</topology>
    </subcellularLocation>
</comment>
<dbReference type="GO" id="GO:0005886">
    <property type="term" value="C:plasma membrane"/>
    <property type="evidence" value="ECO:0007669"/>
    <property type="project" value="UniProtKB-SubCell"/>
</dbReference>
<dbReference type="GO" id="GO:0005537">
    <property type="term" value="F:D-mannose binding"/>
    <property type="evidence" value="ECO:0007669"/>
    <property type="project" value="UniProtKB-KW"/>
</dbReference>
<dbReference type="EMBL" id="NMUH01005531">
    <property type="protein sequence ID" value="MQM13015.1"/>
    <property type="molecule type" value="Genomic_DNA"/>
</dbReference>
<dbReference type="FunFam" id="2.90.10.10:FF:000005">
    <property type="entry name" value="G-type lectin S-receptor-like serine/threonine-protein kinase"/>
    <property type="match status" value="2"/>
</dbReference>
<reference evidence="24" key="1">
    <citation type="submission" date="2017-07" db="EMBL/GenBank/DDBJ databases">
        <title>Taro Niue Genome Assembly and Annotation.</title>
        <authorList>
            <person name="Atibalentja N."/>
            <person name="Keating K."/>
            <person name="Fields C.J."/>
        </authorList>
    </citation>
    <scope>NUCLEOTIDE SEQUENCE</scope>
    <source>
        <strain evidence="24">Niue_2</strain>
        <tissue evidence="24">Leaf</tissue>
    </source>
</reference>
<keyword evidence="25" id="KW-1185">Reference proteome</keyword>
<keyword evidence="12" id="KW-0465">Mannose-binding</keyword>
<dbReference type="CDD" id="cd00028">
    <property type="entry name" value="B_lectin"/>
    <property type="match status" value="2"/>
</dbReference>
<dbReference type="GO" id="GO:0005524">
    <property type="term" value="F:ATP binding"/>
    <property type="evidence" value="ECO:0007669"/>
    <property type="project" value="UniProtKB-UniRule"/>
</dbReference>
<dbReference type="InterPro" id="IPR000719">
    <property type="entry name" value="Prot_kinase_dom"/>
</dbReference>
<keyword evidence="4" id="KW-0723">Serine/threonine-protein kinase</keyword>
<evidence type="ECO:0000256" key="10">
    <source>
        <dbReference type="ARBA" id="ARBA00022777"/>
    </source>
</evidence>
<dbReference type="InterPro" id="IPR008271">
    <property type="entry name" value="Ser/Thr_kinase_AS"/>
</dbReference>
<dbReference type="InterPro" id="IPR001480">
    <property type="entry name" value="Bulb-type_lectin_dom"/>
</dbReference>
<dbReference type="InterPro" id="IPR003609">
    <property type="entry name" value="Pan_app"/>
</dbReference>
<dbReference type="InterPro" id="IPR000858">
    <property type="entry name" value="S_locus_glycoprot_dom"/>
</dbReference>
<dbReference type="InterPro" id="IPR011009">
    <property type="entry name" value="Kinase-like_dom_sf"/>
</dbReference>
<keyword evidence="17" id="KW-0245">EGF-like domain</keyword>
<feature type="domain" description="Bulb-type lectin" evidence="22">
    <location>
        <begin position="62"/>
        <end position="187"/>
    </location>
</feature>
<evidence type="ECO:0000256" key="14">
    <source>
        <dbReference type="ARBA" id="ARBA00023180"/>
    </source>
</evidence>
<protein>
    <recommendedName>
        <fullName evidence="2">non-specific serine/threonine protein kinase</fullName>
        <ecNumber evidence="2">2.7.11.1</ecNumber>
    </recommendedName>
</protein>
<evidence type="ECO:0000256" key="5">
    <source>
        <dbReference type="ARBA" id="ARBA00022546"/>
    </source>
</evidence>
<feature type="domain" description="Apple" evidence="23">
    <location>
        <begin position="379"/>
        <end position="463"/>
    </location>
</feature>
<dbReference type="CDD" id="cd01098">
    <property type="entry name" value="PAN_AP_plant"/>
    <property type="match status" value="2"/>
</dbReference>
<dbReference type="GO" id="GO:0048544">
    <property type="term" value="P:recognition of pollen"/>
    <property type="evidence" value="ECO:0007669"/>
    <property type="project" value="InterPro"/>
</dbReference>
<evidence type="ECO:0000259" key="21">
    <source>
        <dbReference type="PROSITE" id="PS50026"/>
    </source>
</evidence>
<keyword evidence="11 18" id="KW-0067">ATP-binding</keyword>
<keyword evidence="12" id="KW-0430">Lectin</keyword>
<dbReference type="SMART" id="SM00220">
    <property type="entry name" value="S_TKc"/>
    <property type="match status" value="2"/>
</dbReference>